<evidence type="ECO:0000313" key="2">
    <source>
        <dbReference type="EMBL" id="KII73817.1"/>
    </source>
</evidence>
<reference evidence="2 3" key="1">
    <citation type="journal article" date="2014" name="Genome Biol. Evol.">
        <title>The genome of the myxosporean Thelohanellus kitauei shows adaptations to nutrient acquisition within its fish host.</title>
        <authorList>
            <person name="Yang Y."/>
            <person name="Xiong J."/>
            <person name="Zhou Z."/>
            <person name="Huo F."/>
            <person name="Miao W."/>
            <person name="Ran C."/>
            <person name="Liu Y."/>
            <person name="Zhang J."/>
            <person name="Feng J."/>
            <person name="Wang M."/>
            <person name="Wang M."/>
            <person name="Wang L."/>
            <person name="Yao B."/>
        </authorList>
    </citation>
    <scope>NUCLEOTIDE SEQUENCE [LARGE SCALE GENOMIC DNA]</scope>
    <source>
        <strain evidence="2">Wuqing</strain>
    </source>
</reference>
<dbReference type="SUPFAM" id="SSF54236">
    <property type="entry name" value="Ubiquitin-like"/>
    <property type="match status" value="1"/>
</dbReference>
<dbReference type="InterPro" id="IPR038717">
    <property type="entry name" value="Tc1-like_DDE_dom"/>
</dbReference>
<dbReference type="InterPro" id="IPR009057">
    <property type="entry name" value="Homeodomain-like_sf"/>
</dbReference>
<dbReference type="InterPro" id="IPR000626">
    <property type="entry name" value="Ubiquitin-like_dom"/>
</dbReference>
<evidence type="ECO:0000313" key="3">
    <source>
        <dbReference type="Proteomes" id="UP000031668"/>
    </source>
</evidence>
<accession>A0A0C2NIF7</accession>
<dbReference type="InterPro" id="IPR036397">
    <property type="entry name" value="RNaseH_sf"/>
</dbReference>
<dbReference type="AlphaFoldDB" id="A0A0C2NIF7"/>
<name>A0A0C2NIF7_THEKT</name>
<proteinExistence type="predicted"/>
<organism evidence="2 3">
    <name type="scientific">Thelohanellus kitauei</name>
    <name type="common">Myxosporean</name>
    <dbReference type="NCBI Taxonomy" id="669202"/>
    <lineage>
        <taxon>Eukaryota</taxon>
        <taxon>Metazoa</taxon>
        <taxon>Cnidaria</taxon>
        <taxon>Myxozoa</taxon>
        <taxon>Myxosporea</taxon>
        <taxon>Bivalvulida</taxon>
        <taxon>Platysporina</taxon>
        <taxon>Myxobolidae</taxon>
        <taxon>Thelohanellus</taxon>
    </lineage>
</organism>
<keyword evidence="3" id="KW-1185">Reference proteome</keyword>
<protein>
    <recommendedName>
        <fullName evidence="1">Ubiquitin-like domain-containing protein</fullName>
    </recommendedName>
</protein>
<dbReference type="Proteomes" id="UP000031668">
    <property type="component" value="Unassembled WGS sequence"/>
</dbReference>
<dbReference type="Pfam" id="PF13358">
    <property type="entry name" value="DDE_3"/>
    <property type="match status" value="1"/>
</dbReference>
<dbReference type="PROSITE" id="PS50053">
    <property type="entry name" value="UBIQUITIN_2"/>
    <property type="match status" value="1"/>
</dbReference>
<comment type="caution">
    <text evidence="2">The sequence shown here is derived from an EMBL/GenBank/DDBJ whole genome shotgun (WGS) entry which is preliminary data.</text>
</comment>
<dbReference type="GO" id="GO:0003676">
    <property type="term" value="F:nucleic acid binding"/>
    <property type="evidence" value="ECO:0007669"/>
    <property type="project" value="InterPro"/>
</dbReference>
<dbReference type="Gene3D" id="1.10.10.10">
    <property type="entry name" value="Winged helix-like DNA-binding domain superfamily/Winged helix DNA-binding domain"/>
    <property type="match status" value="1"/>
</dbReference>
<evidence type="ECO:0000259" key="1">
    <source>
        <dbReference type="PROSITE" id="PS50053"/>
    </source>
</evidence>
<feature type="domain" description="Ubiquitin-like" evidence="1">
    <location>
        <begin position="203"/>
        <end position="255"/>
    </location>
</feature>
<dbReference type="InterPro" id="IPR029071">
    <property type="entry name" value="Ubiquitin-like_domsf"/>
</dbReference>
<sequence>MSTQRRRKISQDTRESIIRLVIQQGRSKREVARLIKVPKNTVRNIVKRYEMKYSTQPGITGGAWRTVLNDEISEQIRNIRPNDGDIKALRMEYARWYNSLTHLVRYRNVIFIDESPFSLHMFKIHSLAAIAGIINSESLMTGVDGTIFQSFIEECTRILGEDENYILVMDHIRFHHTINLEGNENMSVRYLPAYSPFLNPWEEPDETVATVKRRISKARSIDSSFYLLYFGPERLDDFQSLSFYGITDHSFLEMINGNYHPLDDLPNWRVSTIMDRHSLIYYHSRTEETNNHLLTRFELISTERDMESMMFIGYNNRRSLAEAKAYKLVEDFDRIYKHK</sequence>
<dbReference type="InterPro" id="IPR036388">
    <property type="entry name" value="WH-like_DNA-bd_sf"/>
</dbReference>
<dbReference type="SUPFAM" id="SSF46689">
    <property type="entry name" value="Homeodomain-like"/>
    <property type="match status" value="1"/>
</dbReference>
<dbReference type="EMBL" id="JWZT01000640">
    <property type="protein sequence ID" value="KII73817.1"/>
    <property type="molecule type" value="Genomic_DNA"/>
</dbReference>
<dbReference type="CDD" id="cd17039">
    <property type="entry name" value="Ubl_ubiquitin_like"/>
    <property type="match status" value="1"/>
</dbReference>
<dbReference type="Pfam" id="PF13384">
    <property type="entry name" value="HTH_23"/>
    <property type="match status" value="1"/>
</dbReference>
<dbReference type="Gene3D" id="3.30.420.10">
    <property type="entry name" value="Ribonuclease H-like superfamily/Ribonuclease H"/>
    <property type="match status" value="1"/>
</dbReference>
<gene>
    <name evidence="2" type="ORF">RF11_08187</name>
</gene>